<keyword evidence="2" id="KW-0732">Signal</keyword>
<evidence type="ECO:0000256" key="2">
    <source>
        <dbReference type="SAM" id="SignalP"/>
    </source>
</evidence>
<name>A0AAE1LPF0_9NEOP</name>
<gene>
    <name evidence="3" type="ORF">KUF71_015459</name>
</gene>
<evidence type="ECO:0000256" key="1">
    <source>
        <dbReference type="SAM" id="MobiDB-lite"/>
    </source>
</evidence>
<keyword evidence="3" id="KW-0675">Receptor</keyword>
<reference evidence="3" key="1">
    <citation type="submission" date="2021-07" db="EMBL/GenBank/DDBJ databases">
        <authorList>
            <person name="Catto M.A."/>
            <person name="Jacobson A."/>
            <person name="Kennedy G."/>
            <person name="Labadie P."/>
            <person name="Hunt B.G."/>
            <person name="Srinivasan R."/>
        </authorList>
    </citation>
    <scope>NUCLEOTIDE SEQUENCE</scope>
    <source>
        <strain evidence="3">PL_HMW_Pooled</strain>
        <tissue evidence="3">Head</tissue>
    </source>
</reference>
<evidence type="ECO:0000313" key="4">
    <source>
        <dbReference type="Proteomes" id="UP001219518"/>
    </source>
</evidence>
<feature type="signal peptide" evidence="2">
    <location>
        <begin position="1"/>
        <end position="25"/>
    </location>
</feature>
<protein>
    <submittedName>
        <fullName evidence="3">IgA FC receptor</fullName>
    </submittedName>
</protein>
<feature type="region of interest" description="Disordered" evidence="1">
    <location>
        <begin position="20"/>
        <end position="71"/>
    </location>
</feature>
<keyword evidence="4" id="KW-1185">Reference proteome</keyword>
<comment type="caution">
    <text evidence="3">The sequence shown here is derived from an EMBL/GenBank/DDBJ whole genome shotgun (WGS) entry which is preliminary data.</text>
</comment>
<dbReference type="AlphaFoldDB" id="A0AAE1LPF0"/>
<dbReference type="Proteomes" id="UP001219518">
    <property type="component" value="Unassembled WGS sequence"/>
</dbReference>
<organism evidence="3 4">
    <name type="scientific">Frankliniella fusca</name>
    <dbReference type="NCBI Taxonomy" id="407009"/>
    <lineage>
        <taxon>Eukaryota</taxon>
        <taxon>Metazoa</taxon>
        <taxon>Ecdysozoa</taxon>
        <taxon>Arthropoda</taxon>
        <taxon>Hexapoda</taxon>
        <taxon>Insecta</taxon>
        <taxon>Pterygota</taxon>
        <taxon>Neoptera</taxon>
        <taxon>Paraneoptera</taxon>
        <taxon>Thysanoptera</taxon>
        <taxon>Terebrantia</taxon>
        <taxon>Thripoidea</taxon>
        <taxon>Thripidae</taxon>
        <taxon>Frankliniella</taxon>
    </lineage>
</organism>
<evidence type="ECO:0000313" key="3">
    <source>
        <dbReference type="EMBL" id="KAK3927153.1"/>
    </source>
</evidence>
<accession>A0AAE1LPF0</accession>
<feature type="compositionally biased region" description="Low complexity" evidence="1">
    <location>
        <begin position="34"/>
        <end position="46"/>
    </location>
</feature>
<dbReference type="EMBL" id="JAHWGI010001278">
    <property type="protein sequence ID" value="KAK3927153.1"/>
    <property type="molecule type" value="Genomic_DNA"/>
</dbReference>
<proteinExistence type="predicted"/>
<feature type="chain" id="PRO_5042263824" evidence="2">
    <location>
        <begin position="26"/>
        <end position="371"/>
    </location>
</feature>
<reference evidence="3" key="2">
    <citation type="journal article" date="2023" name="BMC Genomics">
        <title>Pest status, molecular evolution, and epigenetic factors derived from the genome assembly of Frankliniella fusca, a thysanopteran phytovirus vector.</title>
        <authorList>
            <person name="Catto M.A."/>
            <person name="Labadie P.E."/>
            <person name="Jacobson A.L."/>
            <person name="Kennedy G.G."/>
            <person name="Srinivasan R."/>
            <person name="Hunt B.G."/>
        </authorList>
    </citation>
    <scope>NUCLEOTIDE SEQUENCE</scope>
    <source>
        <strain evidence="3">PL_HMW_Pooled</strain>
    </source>
</reference>
<sequence>MRRPRSWVGLLVGLLVGLMAPPSPCSTSRRVPKVPEASEVSEAPEVPEVPEVPEKTDSQETSSPAESASQRDQYLQSVLQSILPNDTRVQDDYEDPYAGLDECVGDWDLPVSPPDAEARVVELLAEKMTTTNKSLQEMVSGKITTIFAEPLFWNLQGTYLAERLSALMRLRPWRRFCLICASQAAVLGCSRVLDRWLTRITFPYYLAVVQLPDKIKNPTAEDIIAMRAPIGDPEEIANECNFVLTVVERALNVVSLALKNASIWSPLKSQVILVLDSGPWVLSKSREDPAYSYNLLHKSVDTREAMIAMLMNMWAVRRAQRVVVYQTSRPARFMTLDALKRRTLSICAHDDRGLWRVLSRDIKVRTSPQGG</sequence>
<feature type="compositionally biased region" description="Polar residues" evidence="1">
    <location>
        <begin position="59"/>
        <end position="71"/>
    </location>
</feature>